<dbReference type="InterPro" id="IPR002656">
    <property type="entry name" value="Acyl_transf_3_dom"/>
</dbReference>
<dbReference type="GO" id="GO:0005886">
    <property type="term" value="C:plasma membrane"/>
    <property type="evidence" value="ECO:0007669"/>
    <property type="project" value="UniProtKB-SubCell"/>
</dbReference>
<evidence type="ECO:0000256" key="2">
    <source>
        <dbReference type="ARBA" id="ARBA00007400"/>
    </source>
</evidence>
<feature type="transmembrane region" description="Helical" evidence="7">
    <location>
        <begin position="309"/>
        <end position="330"/>
    </location>
</feature>
<keyword evidence="3" id="KW-1003">Cell membrane</keyword>
<protein>
    <submittedName>
        <fullName evidence="9">Putative membrane protein YcfT</fullName>
    </submittedName>
</protein>
<evidence type="ECO:0000256" key="5">
    <source>
        <dbReference type="ARBA" id="ARBA00022989"/>
    </source>
</evidence>
<dbReference type="GO" id="GO:0016413">
    <property type="term" value="F:O-acetyltransferase activity"/>
    <property type="evidence" value="ECO:0007669"/>
    <property type="project" value="TreeGrafter"/>
</dbReference>
<feature type="domain" description="Acyltransferase 3" evidence="8">
    <location>
        <begin position="10"/>
        <end position="326"/>
    </location>
</feature>
<comment type="subcellular location">
    <subcellularLocation>
        <location evidence="1">Cell membrane</location>
        <topology evidence="1">Multi-pass membrane protein</topology>
    </subcellularLocation>
</comment>
<dbReference type="PANTHER" id="PTHR40074">
    <property type="entry name" value="O-ACETYLTRANSFERASE WECH"/>
    <property type="match status" value="1"/>
</dbReference>
<dbReference type="EMBL" id="JACIDX010000019">
    <property type="protein sequence ID" value="MBB3957157.1"/>
    <property type="molecule type" value="Genomic_DNA"/>
</dbReference>
<evidence type="ECO:0000256" key="7">
    <source>
        <dbReference type="SAM" id="Phobius"/>
    </source>
</evidence>
<feature type="transmembrane region" description="Helical" evidence="7">
    <location>
        <begin position="83"/>
        <end position="105"/>
    </location>
</feature>
<keyword evidence="5 7" id="KW-1133">Transmembrane helix</keyword>
<keyword evidence="6 7" id="KW-0472">Membrane</keyword>
<gene>
    <name evidence="9" type="ORF">GGR38_004131</name>
</gene>
<evidence type="ECO:0000259" key="8">
    <source>
        <dbReference type="Pfam" id="PF01757"/>
    </source>
</evidence>
<feature type="transmembrane region" description="Helical" evidence="7">
    <location>
        <begin position="152"/>
        <end position="171"/>
    </location>
</feature>
<reference evidence="9 10" key="1">
    <citation type="submission" date="2020-08" db="EMBL/GenBank/DDBJ databases">
        <title>Genomic Encyclopedia of Type Strains, Phase IV (KMG-IV): sequencing the most valuable type-strain genomes for metagenomic binning, comparative biology and taxonomic classification.</title>
        <authorList>
            <person name="Goeker M."/>
        </authorList>
    </citation>
    <scope>NUCLEOTIDE SEQUENCE [LARGE SCALE GENOMIC DNA]</scope>
    <source>
        <strain evidence="9 10">DSM 27057</strain>
    </source>
</reference>
<evidence type="ECO:0000256" key="4">
    <source>
        <dbReference type="ARBA" id="ARBA00022692"/>
    </source>
</evidence>
<feature type="transmembrane region" description="Helical" evidence="7">
    <location>
        <begin position="277"/>
        <end position="297"/>
    </location>
</feature>
<accession>A0A7W6CSS7</accession>
<feature type="transmembrane region" description="Helical" evidence="7">
    <location>
        <begin position="206"/>
        <end position="227"/>
    </location>
</feature>
<feature type="transmembrane region" description="Helical" evidence="7">
    <location>
        <begin position="117"/>
        <end position="140"/>
    </location>
</feature>
<dbReference type="Pfam" id="PF01757">
    <property type="entry name" value="Acyl_transf_3"/>
    <property type="match status" value="1"/>
</dbReference>
<sequence length="367" mass="40621">MANQKSLRLDWIDVAKGACIGLVVLGHSVEWYMRHLTGGAPIYLATFTQWLHPLRMPLFFAVSGLLAAGKIKQPIGNLWSKTAGLYILYLLWTALYCVKLIMPSARGPFPYPDLDQLILALVLPVYLWYIWALPVFYLIAWGLERLLGARSIYALVPMALLSVAAPAIGQACGPITGPPFDPVHVQTVSFNLFWFYLGLKGKDVWIVMVAKGSWIMLWLAGLLYGLVVAVSEYFDLEDYLAVISSALALRFAIEVLGRVDIQTHAGKCLAFVGRNTLPVYVMHTTVLTGFTLATRLLPAHAEQQYMMLSIQLLVPILIATLATLLCIGIAKAAAKTPFRFLFEPLPSPLVRDKNQLKLKRPPAASAR</sequence>
<dbReference type="PANTHER" id="PTHR40074:SF2">
    <property type="entry name" value="O-ACETYLTRANSFERASE WECH"/>
    <property type="match status" value="1"/>
</dbReference>
<dbReference type="Proteomes" id="UP000548867">
    <property type="component" value="Unassembled WGS sequence"/>
</dbReference>
<evidence type="ECO:0000313" key="9">
    <source>
        <dbReference type="EMBL" id="MBB3957157.1"/>
    </source>
</evidence>
<keyword evidence="4 7" id="KW-0812">Transmembrane</keyword>
<evidence type="ECO:0000256" key="6">
    <source>
        <dbReference type="ARBA" id="ARBA00023136"/>
    </source>
</evidence>
<dbReference type="RefSeq" id="WP_183628193.1">
    <property type="nucleotide sequence ID" value="NZ_JACIDX010000019.1"/>
</dbReference>
<organism evidence="9 10">
    <name type="scientific">Novosphingobium sediminicola</name>
    <dbReference type="NCBI Taxonomy" id="563162"/>
    <lineage>
        <taxon>Bacteria</taxon>
        <taxon>Pseudomonadati</taxon>
        <taxon>Pseudomonadota</taxon>
        <taxon>Alphaproteobacteria</taxon>
        <taxon>Sphingomonadales</taxon>
        <taxon>Sphingomonadaceae</taxon>
        <taxon>Novosphingobium</taxon>
    </lineage>
</organism>
<evidence type="ECO:0000256" key="3">
    <source>
        <dbReference type="ARBA" id="ARBA00022475"/>
    </source>
</evidence>
<keyword evidence="10" id="KW-1185">Reference proteome</keyword>
<name>A0A7W6CSS7_9SPHN</name>
<evidence type="ECO:0000313" key="10">
    <source>
        <dbReference type="Proteomes" id="UP000548867"/>
    </source>
</evidence>
<evidence type="ECO:0000256" key="1">
    <source>
        <dbReference type="ARBA" id="ARBA00004651"/>
    </source>
</evidence>
<proteinExistence type="inferred from homology"/>
<comment type="caution">
    <text evidence="9">The sequence shown here is derived from an EMBL/GenBank/DDBJ whole genome shotgun (WGS) entry which is preliminary data.</text>
</comment>
<dbReference type="AlphaFoldDB" id="A0A7W6CSS7"/>
<comment type="similarity">
    <text evidence="2">Belongs to the acyltransferase 3 family.</text>
</comment>
<dbReference type="GO" id="GO:0009246">
    <property type="term" value="P:enterobacterial common antigen biosynthetic process"/>
    <property type="evidence" value="ECO:0007669"/>
    <property type="project" value="TreeGrafter"/>
</dbReference>